<evidence type="ECO:0000313" key="3">
    <source>
        <dbReference type="Proteomes" id="UP000246702"/>
    </source>
</evidence>
<comment type="caution">
    <text evidence="2">The sequence shown here is derived from an EMBL/GenBank/DDBJ whole genome shotgun (WGS) entry which is preliminary data.</text>
</comment>
<dbReference type="OrthoDB" id="415532at2759"/>
<protein>
    <recommendedName>
        <fullName evidence="1">DUF4246 domain-containing protein</fullName>
    </recommendedName>
</protein>
<dbReference type="RefSeq" id="XP_025472739.1">
    <property type="nucleotide sequence ID" value="XM_025613071.1"/>
</dbReference>
<dbReference type="Proteomes" id="UP000246702">
    <property type="component" value="Unassembled WGS sequence"/>
</dbReference>
<organism evidence="2 3">
    <name type="scientific">Aspergillus sclerotioniger CBS 115572</name>
    <dbReference type="NCBI Taxonomy" id="1450535"/>
    <lineage>
        <taxon>Eukaryota</taxon>
        <taxon>Fungi</taxon>
        <taxon>Dikarya</taxon>
        <taxon>Ascomycota</taxon>
        <taxon>Pezizomycotina</taxon>
        <taxon>Eurotiomycetes</taxon>
        <taxon>Eurotiomycetidae</taxon>
        <taxon>Eurotiales</taxon>
        <taxon>Aspergillaceae</taxon>
        <taxon>Aspergillus</taxon>
        <taxon>Aspergillus subgen. Circumdati</taxon>
    </lineage>
</organism>
<keyword evidence="3" id="KW-1185">Reference proteome</keyword>
<dbReference type="InterPro" id="IPR049207">
    <property type="entry name" value="DUF4246_N"/>
</dbReference>
<proteinExistence type="predicted"/>
<evidence type="ECO:0000313" key="2">
    <source>
        <dbReference type="EMBL" id="PWY95978.1"/>
    </source>
</evidence>
<dbReference type="Pfam" id="PF21666">
    <property type="entry name" value="DUF4246_N"/>
    <property type="match status" value="1"/>
</dbReference>
<feature type="domain" description="DUF4246" evidence="1">
    <location>
        <begin position="32"/>
        <end position="106"/>
    </location>
</feature>
<dbReference type="EMBL" id="MSFK01000002">
    <property type="protein sequence ID" value="PWY95978.1"/>
    <property type="molecule type" value="Genomic_DNA"/>
</dbReference>
<evidence type="ECO:0000259" key="1">
    <source>
        <dbReference type="Pfam" id="PF21666"/>
    </source>
</evidence>
<accession>A0A317XFR8</accession>
<gene>
    <name evidence="2" type="ORF">BO94DRAFT_542061</name>
</gene>
<dbReference type="GeneID" id="37115214"/>
<sequence length="133" mass="15580">MDGPPMNNSGTGKLQVPGFGDLRVYHEVDPRRPLRSCCRSERDVTQSSEDTEDNHRFDIALAQFCYGYRLTICEVYMLRLMELVTEKPNWEHNVFDEHLVAQWYTEFCDLKMQSQSKPDSEVDMDLVSPRAWE</sequence>
<name>A0A317XFR8_9EURO</name>
<reference evidence="2 3" key="1">
    <citation type="submission" date="2016-12" db="EMBL/GenBank/DDBJ databases">
        <title>The genomes of Aspergillus section Nigri reveals drivers in fungal speciation.</title>
        <authorList>
            <consortium name="DOE Joint Genome Institute"/>
            <person name="Vesth T.C."/>
            <person name="Nybo J."/>
            <person name="Theobald S."/>
            <person name="Brandl J."/>
            <person name="Frisvad J.C."/>
            <person name="Nielsen K.F."/>
            <person name="Lyhne E.K."/>
            <person name="Kogle M.E."/>
            <person name="Kuo A."/>
            <person name="Riley R."/>
            <person name="Clum A."/>
            <person name="Nolan M."/>
            <person name="Lipzen A."/>
            <person name="Salamov A."/>
            <person name="Henrissat B."/>
            <person name="Wiebenga A."/>
            <person name="De Vries R.P."/>
            <person name="Grigoriev I.V."/>
            <person name="Mortensen U.H."/>
            <person name="Andersen M.R."/>
            <person name="Baker S.E."/>
        </authorList>
    </citation>
    <scope>NUCLEOTIDE SEQUENCE [LARGE SCALE GENOMIC DNA]</scope>
    <source>
        <strain evidence="2 3">CBS 115572</strain>
    </source>
</reference>
<dbReference type="AlphaFoldDB" id="A0A317XFR8"/>